<accession>A0A6J5Q214</accession>
<proteinExistence type="predicted"/>
<dbReference type="EMBL" id="LR796838">
    <property type="protein sequence ID" value="CAB4169024.1"/>
    <property type="molecule type" value="Genomic_DNA"/>
</dbReference>
<dbReference type="EMBL" id="LR796942">
    <property type="protein sequence ID" value="CAB4176717.1"/>
    <property type="molecule type" value="Genomic_DNA"/>
</dbReference>
<sequence>MARLFFALVLAFVCVSVAAAPVPIPPQPQSIPADGRPPVKAGDIVILRMIGNPTTHTGVIVADPVLTFVWMPAGTRTKWSDIVLTTDTNGRTLIYWTIIGTVTK</sequence>
<evidence type="ECO:0000313" key="4">
    <source>
        <dbReference type="EMBL" id="CAB4197969.1"/>
    </source>
</evidence>
<evidence type="ECO:0000313" key="3">
    <source>
        <dbReference type="EMBL" id="CAB4180966.1"/>
    </source>
</evidence>
<evidence type="ECO:0000313" key="6">
    <source>
        <dbReference type="EMBL" id="CAB5227580.1"/>
    </source>
</evidence>
<dbReference type="EMBL" id="LR797361">
    <property type="protein sequence ID" value="CAB4210545.1"/>
    <property type="molecule type" value="Genomic_DNA"/>
</dbReference>
<dbReference type="EMBL" id="LR797259">
    <property type="protein sequence ID" value="CAB4197969.1"/>
    <property type="molecule type" value="Genomic_DNA"/>
</dbReference>
<evidence type="ECO:0000313" key="1">
    <source>
        <dbReference type="EMBL" id="CAB4169024.1"/>
    </source>
</evidence>
<gene>
    <name evidence="3" type="ORF">UFOVP1073_3</name>
    <name evidence="4" type="ORF">UFOVP1308_42</name>
    <name evidence="5" type="ORF">UFOVP1423_27</name>
    <name evidence="6" type="ORF">UFOVP1520_72</name>
    <name evidence="1" type="ORF">UFOVP898_5</name>
    <name evidence="2" type="ORF">UFOVP985_54</name>
</gene>
<dbReference type="EMBL" id="LR797009">
    <property type="protein sequence ID" value="CAB4180966.1"/>
    <property type="molecule type" value="Genomic_DNA"/>
</dbReference>
<name>A0A6J5Q214_9CAUD</name>
<evidence type="ECO:0000313" key="5">
    <source>
        <dbReference type="EMBL" id="CAB4210545.1"/>
    </source>
</evidence>
<protein>
    <submittedName>
        <fullName evidence="2">Uncharacterized protein</fullName>
    </submittedName>
</protein>
<evidence type="ECO:0000313" key="2">
    <source>
        <dbReference type="EMBL" id="CAB4176717.1"/>
    </source>
</evidence>
<reference evidence="2" key="1">
    <citation type="submission" date="2020-05" db="EMBL/GenBank/DDBJ databases">
        <authorList>
            <person name="Chiriac C."/>
            <person name="Salcher M."/>
            <person name="Ghai R."/>
            <person name="Kavagutti S V."/>
        </authorList>
    </citation>
    <scope>NUCLEOTIDE SEQUENCE</scope>
</reference>
<organism evidence="2">
    <name type="scientific">uncultured Caudovirales phage</name>
    <dbReference type="NCBI Taxonomy" id="2100421"/>
    <lineage>
        <taxon>Viruses</taxon>
        <taxon>Duplodnaviria</taxon>
        <taxon>Heunggongvirae</taxon>
        <taxon>Uroviricota</taxon>
        <taxon>Caudoviricetes</taxon>
        <taxon>Peduoviridae</taxon>
        <taxon>Maltschvirus</taxon>
        <taxon>Maltschvirus maltsch</taxon>
    </lineage>
</organism>
<dbReference type="EMBL" id="LR798377">
    <property type="protein sequence ID" value="CAB5227580.1"/>
    <property type="molecule type" value="Genomic_DNA"/>
</dbReference>